<dbReference type="PANTHER" id="PTHR45768">
    <property type="entry name" value="E3 UBIQUITIN-PROTEIN LIGASE RNF13-LIKE"/>
    <property type="match status" value="1"/>
</dbReference>
<evidence type="ECO:0000256" key="11">
    <source>
        <dbReference type="ARBA" id="ARBA00022989"/>
    </source>
</evidence>
<evidence type="ECO:0000256" key="10">
    <source>
        <dbReference type="ARBA" id="ARBA00022833"/>
    </source>
</evidence>
<keyword evidence="8 14" id="KW-0863">Zinc-finger</keyword>
<evidence type="ECO:0000256" key="15">
    <source>
        <dbReference type="SAM" id="MobiDB-lite"/>
    </source>
</evidence>
<dbReference type="GO" id="GO:0008270">
    <property type="term" value="F:zinc ion binding"/>
    <property type="evidence" value="ECO:0007669"/>
    <property type="project" value="UniProtKB-KW"/>
</dbReference>
<feature type="region of interest" description="Disordered" evidence="15">
    <location>
        <begin position="519"/>
        <end position="549"/>
    </location>
</feature>
<evidence type="ECO:0000256" key="3">
    <source>
        <dbReference type="ARBA" id="ARBA00004906"/>
    </source>
</evidence>
<keyword evidence="9" id="KW-0833">Ubl conjugation pathway</keyword>
<accession>A0A9E7L4A2</accession>
<dbReference type="PANTHER" id="PTHR45768:SF10">
    <property type="entry name" value="RING-H2 FINGER PROTEIN ATL13-RELATED"/>
    <property type="match status" value="1"/>
</dbReference>
<reference evidence="18" key="1">
    <citation type="submission" date="2022-05" db="EMBL/GenBank/DDBJ databases">
        <title>The Musa troglodytarum L. genome provides insights into the mechanism of non-climacteric behaviour and enrichment of carotenoids.</title>
        <authorList>
            <person name="Wang J."/>
        </authorList>
    </citation>
    <scope>NUCLEOTIDE SEQUENCE</scope>
    <source>
        <tissue evidence="18">Leaf</tissue>
    </source>
</reference>
<keyword evidence="19" id="KW-1185">Reference proteome</keyword>
<dbReference type="EC" id="2.3.2.27" evidence="4"/>
<feature type="transmembrane region" description="Helical" evidence="16">
    <location>
        <begin position="49"/>
        <end position="70"/>
    </location>
</feature>
<dbReference type="InterPro" id="IPR001841">
    <property type="entry name" value="Znf_RING"/>
</dbReference>
<dbReference type="CDD" id="cd16461">
    <property type="entry name" value="RING-H2_EL5-like"/>
    <property type="match status" value="1"/>
</dbReference>
<dbReference type="SMART" id="SM00184">
    <property type="entry name" value="RING"/>
    <property type="match status" value="1"/>
</dbReference>
<feature type="domain" description="RING-type" evidence="17">
    <location>
        <begin position="130"/>
        <end position="172"/>
    </location>
</feature>
<evidence type="ECO:0000256" key="1">
    <source>
        <dbReference type="ARBA" id="ARBA00000900"/>
    </source>
</evidence>
<evidence type="ECO:0000313" key="18">
    <source>
        <dbReference type="EMBL" id="URE43582.1"/>
    </source>
</evidence>
<comment type="subcellular location">
    <subcellularLocation>
        <location evidence="2">Membrane</location>
        <topology evidence="2">Single-pass membrane protein</topology>
    </subcellularLocation>
</comment>
<evidence type="ECO:0000256" key="12">
    <source>
        <dbReference type="ARBA" id="ARBA00023136"/>
    </source>
</evidence>
<evidence type="ECO:0000256" key="5">
    <source>
        <dbReference type="ARBA" id="ARBA00022679"/>
    </source>
</evidence>
<evidence type="ECO:0000256" key="14">
    <source>
        <dbReference type="PROSITE-ProRule" id="PRU00175"/>
    </source>
</evidence>
<evidence type="ECO:0000313" key="19">
    <source>
        <dbReference type="Proteomes" id="UP001055439"/>
    </source>
</evidence>
<dbReference type="Pfam" id="PF13639">
    <property type="entry name" value="zf-RING_2"/>
    <property type="match status" value="1"/>
</dbReference>
<dbReference type="SUPFAM" id="SSF57850">
    <property type="entry name" value="RING/U-box"/>
    <property type="match status" value="1"/>
</dbReference>
<comment type="pathway">
    <text evidence="3">Protein modification; protein ubiquitination.</text>
</comment>
<protein>
    <recommendedName>
        <fullName evidence="4">RING-type E3 ubiquitin transferase</fullName>
        <ecNumber evidence="4">2.3.2.27</ecNumber>
    </recommendedName>
</protein>
<evidence type="ECO:0000256" key="16">
    <source>
        <dbReference type="SAM" id="Phobius"/>
    </source>
</evidence>
<keyword evidence="12 16" id="KW-0472">Membrane</keyword>
<feature type="compositionally biased region" description="Basic and acidic residues" evidence="15">
    <location>
        <begin position="531"/>
        <end position="549"/>
    </location>
</feature>
<dbReference type="GO" id="GO:0016020">
    <property type="term" value="C:membrane"/>
    <property type="evidence" value="ECO:0007669"/>
    <property type="project" value="UniProtKB-SubCell"/>
</dbReference>
<evidence type="ECO:0000259" key="17">
    <source>
        <dbReference type="PROSITE" id="PS50089"/>
    </source>
</evidence>
<keyword evidence="5" id="KW-0808">Transferase</keyword>
<dbReference type="FunFam" id="3.30.40.10:FF:000231">
    <property type="entry name" value="RING-H2 finger protein ATL46"/>
    <property type="match status" value="1"/>
</dbReference>
<dbReference type="Gene3D" id="3.30.40.10">
    <property type="entry name" value="Zinc/RING finger domain, C3HC4 (zinc finger)"/>
    <property type="match status" value="1"/>
</dbReference>
<dbReference type="EMBL" id="CP097511">
    <property type="protein sequence ID" value="URE43582.1"/>
    <property type="molecule type" value="Genomic_DNA"/>
</dbReference>
<dbReference type="GO" id="GO:0061630">
    <property type="term" value="F:ubiquitin protein ligase activity"/>
    <property type="evidence" value="ECO:0007669"/>
    <property type="project" value="UniProtKB-EC"/>
</dbReference>
<dbReference type="InterPro" id="IPR013083">
    <property type="entry name" value="Znf_RING/FYVE/PHD"/>
</dbReference>
<comment type="similarity">
    <text evidence="13">Belongs to the RING-type zinc finger family. ATL subfamily.</text>
</comment>
<evidence type="ECO:0000256" key="7">
    <source>
        <dbReference type="ARBA" id="ARBA00022723"/>
    </source>
</evidence>
<organism evidence="18 19">
    <name type="scientific">Musa troglodytarum</name>
    <name type="common">fe'i banana</name>
    <dbReference type="NCBI Taxonomy" id="320322"/>
    <lineage>
        <taxon>Eukaryota</taxon>
        <taxon>Viridiplantae</taxon>
        <taxon>Streptophyta</taxon>
        <taxon>Embryophyta</taxon>
        <taxon>Tracheophyta</taxon>
        <taxon>Spermatophyta</taxon>
        <taxon>Magnoliopsida</taxon>
        <taxon>Liliopsida</taxon>
        <taxon>Zingiberales</taxon>
        <taxon>Musaceae</taxon>
        <taxon>Musa</taxon>
    </lineage>
</organism>
<name>A0A9E7L4A2_9LILI</name>
<keyword evidence="6 16" id="KW-0812">Transmembrane</keyword>
<sequence length="602" mass="66271">MNLALNASMKQGSLLSPVSLPLPSFTPTPPPPPPPPTIVTFESRISPSILLIIVILAVIFFVSGLLHLLVRSLLRPNNREPDAMSSATALQGELQQLFHLHDAGVDQSSIDTLPVFQYRSIVGLKDPFDCAVCLCEFEADDRLRLLPKCSHAFHVQCIDTWLLSHSTCPLCRRSLLSDFAPTISCSPAFLVLETGSESSRASVSTANLGLSGENDLGTWIDETSQKAVEVAAVSASEFAEAKVVPVKLGKLRSVDVGGGEGQPTTSGNSNLDQRRCFSMGSYEYTMDESASLRVTIIPTKKKPSLENPGRRVAINAEFRTGDGNANLHRNESFSASKVWLRSGKDEPIAEDASRRASSFRLPLHLERDEIKVKKSHESYSDVEAGICDSHVVSRLDETPSFAKNSAVDRAALRIHLLPWIHLRITRKNKQLMIPCHALFSCRATTFNSRNEGRGVTGDVKCCPCIDKADGYDAIARPDTNQNAARVDLLKLANKVCHAAEFCYKLVKVNNGSVSDFLLDPHRSMSNGSGNEGERRRPENTRKLNRDELKNGCWPPKPVDNITTRDVSILSWSMTKRCSEGAHMLQLWDPFPSSIIQYIIEGR</sequence>
<evidence type="ECO:0000256" key="4">
    <source>
        <dbReference type="ARBA" id="ARBA00012483"/>
    </source>
</evidence>
<evidence type="ECO:0000256" key="13">
    <source>
        <dbReference type="ARBA" id="ARBA00024209"/>
    </source>
</evidence>
<proteinExistence type="inferred from homology"/>
<keyword evidence="7" id="KW-0479">Metal-binding</keyword>
<keyword evidence="10" id="KW-0862">Zinc</keyword>
<evidence type="ECO:0000256" key="2">
    <source>
        <dbReference type="ARBA" id="ARBA00004167"/>
    </source>
</evidence>
<gene>
    <name evidence="18" type="ORF">MUK42_07548</name>
</gene>
<keyword evidence="11 16" id="KW-1133">Transmembrane helix</keyword>
<dbReference type="PROSITE" id="PS50089">
    <property type="entry name" value="ZF_RING_2"/>
    <property type="match status" value="1"/>
</dbReference>
<comment type="catalytic activity">
    <reaction evidence="1">
        <text>S-ubiquitinyl-[E2 ubiquitin-conjugating enzyme]-L-cysteine + [acceptor protein]-L-lysine = [E2 ubiquitin-conjugating enzyme]-L-cysteine + N(6)-ubiquitinyl-[acceptor protein]-L-lysine.</text>
        <dbReference type="EC" id="2.3.2.27"/>
    </reaction>
</comment>
<evidence type="ECO:0000256" key="9">
    <source>
        <dbReference type="ARBA" id="ARBA00022786"/>
    </source>
</evidence>
<dbReference type="AlphaFoldDB" id="A0A9E7L4A2"/>
<dbReference type="Proteomes" id="UP001055439">
    <property type="component" value="Chromosome 9"/>
</dbReference>
<evidence type="ECO:0000256" key="6">
    <source>
        <dbReference type="ARBA" id="ARBA00022692"/>
    </source>
</evidence>
<evidence type="ECO:0000256" key="8">
    <source>
        <dbReference type="ARBA" id="ARBA00022771"/>
    </source>
</evidence>